<feature type="compositionally biased region" description="Basic and acidic residues" evidence="1">
    <location>
        <begin position="131"/>
        <end position="140"/>
    </location>
</feature>
<gene>
    <name evidence="2" type="ORF">KIL84_011674</name>
</gene>
<organism evidence="2 3">
    <name type="scientific">Mauremys mutica</name>
    <name type="common">yellowpond turtle</name>
    <dbReference type="NCBI Taxonomy" id="74926"/>
    <lineage>
        <taxon>Eukaryota</taxon>
        <taxon>Metazoa</taxon>
        <taxon>Chordata</taxon>
        <taxon>Craniata</taxon>
        <taxon>Vertebrata</taxon>
        <taxon>Euteleostomi</taxon>
        <taxon>Archelosauria</taxon>
        <taxon>Testudinata</taxon>
        <taxon>Testudines</taxon>
        <taxon>Cryptodira</taxon>
        <taxon>Durocryptodira</taxon>
        <taxon>Testudinoidea</taxon>
        <taxon>Geoemydidae</taxon>
        <taxon>Geoemydinae</taxon>
        <taxon>Mauremys</taxon>
    </lineage>
</organism>
<evidence type="ECO:0000256" key="1">
    <source>
        <dbReference type="SAM" id="MobiDB-lite"/>
    </source>
</evidence>
<dbReference type="AlphaFoldDB" id="A0A9D4AVK4"/>
<comment type="caution">
    <text evidence="2">The sequence shown here is derived from an EMBL/GenBank/DDBJ whole genome shotgun (WGS) entry which is preliminary data.</text>
</comment>
<keyword evidence="3" id="KW-1185">Reference proteome</keyword>
<name>A0A9D4AVK4_9SAUR</name>
<feature type="region of interest" description="Disordered" evidence="1">
    <location>
        <begin position="1"/>
        <end position="36"/>
    </location>
</feature>
<proteinExistence type="predicted"/>
<sequence length="165" mass="17770">MVADGVQEPGWGGGSEGNCSTQDQSRHQPLVGHDAQASASPSCAAGVFVNCHLPPACSPREEQQRWSLILHQPASSRGRDQRGVSAPTCYAGGCKWVPILLFRGGKRVSLSLTLEDRDKQGLSARGSVQGDRNEQRAGFEEGPKASDWFCSLSHDEKTHICEQVV</sequence>
<reference evidence="2" key="1">
    <citation type="submission" date="2021-09" db="EMBL/GenBank/DDBJ databases">
        <title>The genome of Mauremys mutica provides insights into the evolution of semi-aquatic lifestyle.</title>
        <authorList>
            <person name="Gong S."/>
            <person name="Gao Y."/>
        </authorList>
    </citation>
    <scope>NUCLEOTIDE SEQUENCE</scope>
    <source>
        <strain evidence="2">MM-2020</strain>
        <tissue evidence="2">Muscle</tissue>
    </source>
</reference>
<accession>A0A9D4AVK4</accession>
<protein>
    <submittedName>
        <fullName evidence="2">Uncharacterized protein</fullName>
    </submittedName>
</protein>
<evidence type="ECO:0000313" key="3">
    <source>
        <dbReference type="Proteomes" id="UP000827986"/>
    </source>
</evidence>
<evidence type="ECO:0000313" key="2">
    <source>
        <dbReference type="EMBL" id="KAH1177972.1"/>
    </source>
</evidence>
<feature type="region of interest" description="Disordered" evidence="1">
    <location>
        <begin position="121"/>
        <end position="140"/>
    </location>
</feature>
<dbReference type="EMBL" id="JAHDVG010000474">
    <property type="protein sequence ID" value="KAH1177972.1"/>
    <property type="molecule type" value="Genomic_DNA"/>
</dbReference>
<dbReference type="Proteomes" id="UP000827986">
    <property type="component" value="Unassembled WGS sequence"/>
</dbReference>